<comment type="caution">
    <text evidence="1">The sequence shown here is derived from an EMBL/GenBank/DDBJ whole genome shotgun (WGS) entry which is preliminary data.</text>
</comment>
<protein>
    <submittedName>
        <fullName evidence="1">Uncharacterized protein</fullName>
    </submittedName>
</protein>
<proteinExistence type="predicted"/>
<dbReference type="RefSeq" id="WP_121938617.1">
    <property type="nucleotide sequence ID" value="NZ_REFR01000011.1"/>
</dbReference>
<sequence>MLTKADLPKLVRRTLKSLGGEATPVEVARVLWRDHRRDLKKSGDIFYTWQVDIRQAATALRRQGKMVPAADSPGIWRLIRKKDRMVAEKPAIKIVA</sequence>
<keyword evidence="2" id="KW-1185">Reference proteome</keyword>
<evidence type="ECO:0000313" key="2">
    <source>
        <dbReference type="Proteomes" id="UP000271227"/>
    </source>
</evidence>
<dbReference type="Proteomes" id="UP000271227">
    <property type="component" value="Unassembled WGS sequence"/>
</dbReference>
<dbReference type="EMBL" id="REFR01000011">
    <property type="protein sequence ID" value="RMB07834.1"/>
    <property type="molecule type" value="Genomic_DNA"/>
</dbReference>
<evidence type="ECO:0000313" key="1">
    <source>
        <dbReference type="EMBL" id="RMB07834.1"/>
    </source>
</evidence>
<name>A0A3M0CDD9_9PROT</name>
<reference evidence="1 2" key="1">
    <citation type="submission" date="2018-10" db="EMBL/GenBank/DDBJ databases">
        <title>Genomic Encyclopedia of Archaeal and Bacterial Type Strains, Phase II (KMG-II): from individual species to whole genera.</title>
        <authorList>
            <person name="Goeker M."/>
        </authorList>
    </citation>
    <scope>NUCLEOTIDE SEQUENCE [LARGE SCALE GENOMIC DNA]</scope>
    <source>
        <strain evidence="1 2">DSM 25217</strain>
    </source>
</reference>
<organism evidence="1 2">
    <name type="scientific">Eilatimonas milleporae</name>
    <dbReference type="NCBI Taxonomy" id="911205"/>
    <lineage>
        <taxon>Bacteria</taxon>
        <taxon>Pseudomonadati</taxon>
        <taxon>Pseudomonadota</taxon>
        <taxon>Alphaproteobacteria</taxon>
        <taxon>Kordiimonadales</taxon>
        <taxon>Kordiimonadaceae</taxon>
        <taxon>Eilatimonas</taxon>
    </lineage>
</organism>
<dbReference type="OrthoDB" id="9815437at2"/>
<dbReference type="InParanoid" id="A0A3M0CDD9"/>
<accession>A0A3M0CDD9</accession>
<dbReference type="AlphaFoldDB" id="A0A3M0CDD9"/>
<gene>
    <name evidence="1" type="ORF">BXY39_1926</name>
</gene>